<sequence length="52" mass="5501">MAACTLTCCRCSSRWTRLGGTTAAFRCSRGRTAWAGSTTGKSGSSWKPIPSE</sequence>
<evidence type="ECO:0000313" key="3">
    <source>
        <dbReference type="Proteomes" id="UP000324222"/>
    </source>
</evidence>
<protein>
    <submittedName>
        <fullName evidence="2">Uncharacterized protein</fullName>
    </submittedName>
</protein>
<organism evidence="2 3">
    <name type="scientific">Portunus trituberculatus</name>
    <name type="common">Swimming crab</name>
    <name type="synonym">Neptunus trituberculatus</name>
    <dbReference type="NCBI Taxonomy" id="210409"/>
    <lineage>
        <taxon>Eukaryota</taxon>
        <taxon>Metazoa</taxon>
        <taxon>Ecdysozoa</taxon>
        <taxon>Arthropoda</taxon>
        <taxon>Crustacea</taxon>
        <taxon>Multicrustacea</taxon>
        <taxon>Malacostraca</taxon>
        <taxon>Eumalacostraca</taxon>
        <taxon>Eucarida</taxon>
        <taxon>Decapoda</taxon>
        <taxon>Pleocyemata</taxon>
        <taxon>Brachyura</taxon>
        <taxon>Eubrachyura</taxon>
        <taxon>Portunoidea</taxon>
        <taxon>Portunidae</taxon>
        <taxon>Portuninae</taxon>
        <taxon>Portunus</taxon>
    </lineage>
</organism>
<keyword evidence="3" id="KW-1185">Reference proteome</keyword>
<gene>
    <name evidence="2" type="ORF">E2C01_083973</name>
</gene>
<feature type="region of interest" description="Disordered" evidence="1">
    <location>
        <begin position="33"/>
        <end position="52"/>
    </location>
</feature>
<evidence type="ECO:0000256" key="1">
    <source>
        <dbReference type="SAM" id="MobiDB-lite"/>
    </source>
</evidence>
<reference evidence="2 3" key="1">
    <citation type="submission" date="2019-05" db="EMBL/GenBank/DDBJ databases">
        <title>Another draft genome of Portunus trituberculatus and its Hox gene families provides insights of decapod evolution.</title>
        <authorList>
            <person name="Jeong J.-H."/>
            <person name="Song I."/>
            <person name="Kim S."/>
            <person name="Choi T."/>
            <person name="Kim D."/>
            <person name="Ryu S."/>
            <person name="Kim W."/>
        </authorList>
    </citation>
    <scope>NUCLEOTIDE SEQUENCE [LARGE SCALE GENOMIC DNA]</scope>
    <source>
        <tissue evidence="2">Muscle</tissue>
    </source>
</reference>
<evidence type="ECO:0000313" key="2">
    <source>
        <dbReference type="EMBL" id="MPC89046.1"/>
    </source>
</evidence>
<name>A0A5B7J523_PORTR</name>
<proteinExistence type="predicted"/>
<accession>A0A5B7J523</accession>
<comment type="caution">
    <text evidence="2">The sequence shown here is derived from an EMBL/GenBank/DDBJ whole genome shotgun (WGS) entry which is preliminary data.</text>
</comment>
<dbReference type="Proteomes" id="UP000324222">
    <property type="component" value="Unassembled WGS sequence"/>
</dbReference>
<dbReference type="EMBL" id="VSRR010079748">
    <property type="protein sequence ID" value="MPC89046.1"/>
    <property type="molecule type" value="Genomic_DNA"/>
</dbReference>
<dbReference type="AlphaFoldDB" id="A0A5B7J523"/>